<evidence type="ECO:0000256" key="2">
    <source>
        <dbReference type="SAM" id="SignalP"/>
    </source>
</evidence>
<keyword evidence="2" id="KW-0732">Signal</keyword>
<evidence type="ECO:0000256" key="1">
    <source>
        <dbReference type="SAM" id="Phobius"/>
    </source>
</evidence>
<name>A0AA92H795_RHIRH</name>
<evidence type="ECO:0008006" key="5">
    <source>
        <dbReference type="Google" id="ProtNLM"/>
    </source>
</evidence>
<dbReference type="EMBL" id="QDFR01000012">
    <property type="protein sequence ID" value="PVE50304.1"/>
    <property type="molecule type" value="Genomic_DNA"/>
</dbReference>
<comment type="caution">
    <text evidence="3">The sequence shown here is derived from an EMBL/GenBank/DDBJ whole genome shotgun (WGS) entry which is preliminary data.</text>
</comment>
<reference evidence="3 4" key="1">
    <citation type="submission" date="2018-04" db="EMBL/GenBank/DDBJ databases">
        <authorList>
            <person name="Hagen T."/>
        </authorList>
    </citation>
    <scope>NUCLEOTIDE SEQUENCE [LARGE SCALE GENOMIC DNA]</scope>
    <source>
        <strain evidence="3 4">TPD7009</strain>
    </source>
</reference>
<proteinExistence type="predicted"/>
<feature type="chain" id="PRO_5041654162" description="DUF4350 domain-containing protein" evidence="2">
    <location>
        <begin position="21"/>
        <end position="401"/>
    </location>
</feature>
<feature type="transmembrane region" description="Helical" evidence="1">
    <location>
        <begin position="257"/>
        <end position="278"/>
    </location>
</feature>
<gene>
    <name evidence="3" type="ORF">DC430_21975</name>
</gene>
<dbReference type="RefSeq" id="WP_116494759.1">
    <property type="nucleotide sequence ID" value="NZ_QDFR01000012.1"/>
</dbReference>
<protein>
    <recommendedName>
        <fullName evidence="5">DUF4350 domain-containing protein</fullName>
    </recommendedName>
</protein>
<sequence length="401" mass="44156">MILLLVVLFSALTHAGAGMAQENADFDRSPTGYMGLEVWLQSSGIQVARTDPSTNSPVSRASLRIVPLPWSRAGRITGDGDRRTHSAVFGDKPSITPTLIVLPKWRTDRLEQGVAREDALIPSSDIDDALARIGIPNLHIKRTGARFRQAQQSILRHRVETIRIYQAQVFSRDQTPSNCEEMAGLQAGPLLLKCTFDFDFYVLSDPDLLNNHGLALGENADFAISMIDELRGLFGRRPVYLATADAVASNAADPDRFLAFHLWFIWGAIILVAAVCFWRGAVRFGKPLTNEAASDLSKAAATEATARLLRLSGNDGRMTAQFVHNLLADKAGLLFGPNAANDAGIERMFRHLALRDRSSAEAFEAISKELMNRGKAMTQPDLHRHLETFKKQLGSIKLESR</sequence>
<accession>A0AA92H795</accession>
<evidence type="ECO:0000313" key="4">
    <source>
        <dbReference type="Proteomes" id="UP000244335"/>
    </source>
</evidence>
<keyword evidence="1" id="KW-0812">Transmembrane</keyword>
<dbReference type="Proteomes" id="UP000244335">
    <property type="component" value="Unassembled WGS sequence"/>
</dbReference>
<feature type="signal peptide" evidence="2">
    <location>
        <begin position="1"/>
        <end position="20"/>
    </location>
</feature>
<keyword evidence="1" id="KW-1133">Transmembrane helix</keyword>
<organism evidence="3 4">
    <name type="scientific">Rhizobium rhizogenes</name>
    <name type="common">Agrobacterium rhizogenes</name>
    <dbReference type="NCBI Taxonomy" id="359"/>
    <lineage>
        <taxon>Bacteria</taxon>
        <taxon>Pseudomonadati</taxon>
        <taxon>Pseudomonadota</taxon>
        <taxon>Alphaproteobacteria</taxon>
        <taxon>Hyphomicrobiales</taxon>
        <taxon>Rhizobiaceae</taxon>
        <taxon>Rhizobium/Agrobacterium group</taxon>
        <taxon>Rhizobium</taxon>
    </lineage>
</organism>
<evidence type="ECO:0000313" key="3">
    <source>
        <dbReference type="EMBL" id="PVE50304.1"/>
    </source>
</evidence>
<dbReference type="AlphaFoldDB" id="A0AA92H795"/>
<keyword evidence="1" id="KW-0472">Membrane</keyword>